<sequence>MSSSAYDQLIALAQEVSVLTSAEAALSWDQETYMPARSLNHRARQMAYLNGKAHALATGTVFRKLLAKAESDKPRDAKAAANLRELRRDYDRAAKLPQKLVIEESELCAHGKAAWAEGRKKSDFSLFAPHLQKLVTLARKKADLWGYADEPYDALLETYERGARTREVATLFAKLKPDLTQIARQAVDQSASVKPNILRGKYPVEKQQLLNAEVAASLGFDFEAGRIDTTAHPFCTTLGPADIRLTTRYDESDFTSSLFGVMHEAGHGLYEQGLPVDDFGLPSGRACSLGIHESQSRLWENHVGRSRSFWEKWLPRTAEIFPHLKKIKLDDFLRAINRAEYSFIRVEADQATYDLHILLRFSIERRIVSGELAVKNVPAAWNEEFESLFGMVPPDDAHGCLQDIHWSMGGLGYFATYTLGNLNAAQLFATARKQKKIAAALDRADYAPLLSWLRSNVHSQGGTPLPGEIMEHATGKPTDAKWHLKHLRERFAE</sequence>
<protein>
    <recommendedName>
        <fullName evidence="1">Metal-dependent carboxypeptidase</fullName>
        <ecNumber evidence="1">3.4.17.19</ecNumber>
    </recommendedName>
</protein>
<dbReference type="OrthoDB" id="9772308at2"/>
<dbReference type="Gene3D" id="1.10.1370.30">
    <property type="match status" value="1"/>
</dbReference>
<dbReference type="EMBL" id="SOCA01000003">
    <property type="protein sequence ID" value="TDU71032.1"/>
    <property type="molecule type" value="Genomic_DNA"/>
</dbReference>
<evidence type="ECO:0000256" key="1">
    <source>
        <dbReference type="PIRNR" id="PIRNR006615"/>
    </source>
</evidence>
<evidence type="ECO:0000256" key="3">
    <source>
        <dbReference type="PIRSR" id="PIRSR006615-2"/>
    </source>
</evidence>
<dbReference type="EC" id="3.4.17.19" evidence="1"/>
<keyword evidence="1" id="KW-0645">Protease</keyword>
<comment type="catalytic activity">
    <reaction evidence="1">
        <text>Release of a C-terminal amino acid with broad specificity, except for -Pro.</text>
        <dbReference type="EC" id="3.4.17.19"/>
    </reaction>
</comment>
<keyword evidence="2" id="KW-0862">Zinc</keyword>
<accession>A0A4R7RYQ7</accession>
<dbReference type="InterPro" id="IPR001333">
    <property type="entry name" value="Peptidase_M32_Taq"/>
</dbReference>
<dbReference type="PROSITE" id="PS52034">
    <property type="entry name" value="PEPTIDASE_M32"/>
    <property type="match status" value="1"/>
</dbReference>
<feature type="binding site" evidence="2">
    <location>
        <position position="267"/>
    </location>
    <ligand>
        <name>Zn(2+)</name>
        <dbReference type="ChEBI" id="CHEBI:29105"/>
        <note>catalytic</note>
    </ligand>
</feature>
<dbReference type="PRINTS" id="PR00998">
    <property type="entry name" value="CRBOXYPTASET"/>
</dbReference>
<dbReference type="AlphaFoldDB" id="A0A4R7RYQ7"/>
<keyword evidence="5" id="KW-1185">Reference proteome</keyword>
<organism evidence="4 5">
    <name type="scientific">Prosthecobacter fusiformis</name>
    <dbReference type="NCBI Taxonomy" id="48464"/>
    <lineage>
        <taxon>Bacteria</taxon>
        <taxon>Pseudomonadati</taxon>
        <taxon>Verrucomicrobiota</taxon>
        <taxon>Verrucomicrobiia</taxon>
        <taxon>Verrucomicrobiales</taxon>
        <taxon>Verrucomicrobiaceae</taxon>
        <taxon>Prosthecobacter</taxon>
    </lineage>
</organism>
<dbReference type="PANTHER" id="PTHR34217:SF1">
    <property type="entry name" value="CARBOXYPEPTIDASE 1"/>
    <property type="match status" value="1"/>
</dbReference>
<dbReference type="PIRSF" id="PIRSF006615">
    <property type="entry name" value="Zn_crbxpep_Taq"/>
    <property type="match status" value="1"/>
</dbReference>
<evidence type="ECO:0000313" key="4">
    <source>
        <dbReference type="EMBL" id="TDU71032.1"/>
    </source>
</evidence>
<dbReference type="GO" id="GO:0004181">
    <property type="term" value="F:metallocarboxypeptidase activity"/>
    <property type="evidence" value="ECO:0007669"/>
    <property type="project" value="UniProtKB-UniRule"/>
</dbReference>
<keyword evidence="1 4" id="KW-0121">Carboxypeptidase</keyword>
<dbReference type="GO" id="GO:0006508">
    <property type="term" value="P:proteolysis"/>
    <property type="evidence" value="ECO:0007669"/>
    <property type="project" value="UniProtKB-UniRule"/>
</dbReference>
<keyword evidence="1 2" id="KW-0479">Metal-binding</keyword>
<evidence type="ECO:0000313" key="5">
    <source>
        <dbReference type="Proteomes" id="UP000295662"/>
    </source>
</evidence>
<comment type="caution">
    <text evidence="4">The sequence shown here is derived from an EMBL/GenBank/DDBJ whole genome shotgun (WGS) entry which is preliminary data.</text>
</comment>
<gene>
    <name evidence="4" type="ORF">EI77_02150</name>
</gene>
<dbReference type="GO" id="GO:0046872">
    <property type="term" value="F:metal ion binding"/>
    <property type="evidence" value="ECO:0007669"/>
    <property type="project" value="UniProtKB-KW"/>
</dbReference>
<comment type="similarity">
    <text evidence="1">Belongs to the peptidase M32 family.</text>
</comment>
<evidence type="ECO:0000256" key="2">
    <source>
        <dbReference type="PIRSR" id="PIRSR006615-1"/>
    </source>
</evidence>
<dbReference type="Pfam" id="PF02074">
    <property type="entry name" value="Peptidase_M32"/>
    <property type="match status" value="1"/>
</dbReference>
<proteinExistence type="inferred from homology"/>
<name>A0A4R7RYQ7_9BACT</name>
<dbReference type="SUPFAM" id="SSF55486">
    <property type="entry name" value="Metalloproteases ('zincins'), catalytic domain"/>
    <property type="match status" value="1"/>
</dbReference>
<feature type="active site" description="Proton donor/acceptor" evidence="3">
    <location>
        <position position="264"/>
    </location>
</feature>
<dbReference type="RefSeq" id="WP_133795226.1">
    <property type="nucleotide sequence ID" value="NZ_SOCA01000003.1"/>
</dbReference>
<dbReference type="CDD" id="cd06460">
    <property type="entry name" value="M32_Taq"/>
    <property type="match status" value="1"/>
</dbReference>
<comment type="cofactor">
    <cofactor evidence="2">
        <name>Zn(2+)</name>
        <dbReference type="ChEBI" id="CHEBI:29105"/>
    </cofactor>
    <text evidence="2">Binds 1 zinc ion per subunit.</text>
</comment>
<reference evidence="4 5" key="1">
    <citation type="submission" date="2019-03" db="EMBL/GenBank/DDBJ databases">
        <title>Genomic Encyclopedia of Archaeal and Bacterial Type Strains, Phase II (KMG-II): from individual species to whole genera.</title>
        <authorList>
            <person name="Goeker M."/>
        </authorList>
    </citation>
    <scope>NUCLEOTIDE SEQUENCE [LARGE SCALE GENOMIC DNA]</scope>
    <source>
        <strain evidence="4 5">ATCC 25309</strain>
    </source>
</reference>
<keyword evidence="1" id="KW-0482">Metalloprotease</keyword>
<feature type="binding site" evidence="2">
    <location>
        <position position="293"/>
    </location>
    <ligand>
        <name>Zn(2+)</name>
        <dbReference type="ChEBI" id="CHEBI:29105"/>
        <note>catalytic</note>
    </ligand>
</feature>
<keyword evidence="1" id="KW-0378">Hydrolase</keyword>
<comment type="function">
    <text evidence="1">Broad specificity carboxypetidase that releases amino acids sequentially from the C-terminus, including neutral, aromatic, polar and basic residues.</text>
</comment>
<dbReference type="PANTHER" id="PTHR34217">
    <property type="entry name" value="METAL-DEPENDENT CARBOXYPEPTIDASE"/>
    <property type="match status" value="1"/>
</dbReference>
<dbReference type="Proteomes" id="UP000295662">
    <property type="component" value="Unassembled WGS sequence"/>
</dbReference>
<feature type="binding site" evidence="2">
    <location>
        <position position="263"/>
    </location>
    <ligand>
        <name>Zn(2+)</name>
        <dbReference type="ChEBI" id="CHEBI:29105"/>
        <note>catalytic</note>
    </ligand>
</feature>